<evidence type="ECO:0000259" key="2">
    <source>
        <dbReference type="Pfam" id="PF21130"/>
    </source>
</evidence>
<dbReference type="PANTHER" id="PTHR22602">
    <property type="entry name" value="TRANSFERASE CAF17, MITOCHONDRIAL-RELATED"/>
    <property type="match status" value="1"/>
</dbReference>
<accession>A0A437Q6T4</accession>
<dbReference type="InterPro" id="IPR048451">
    <property type="entry name" value="YgfZ_barrel"/>
</dbReference>
<dbReference type="InterPro" id="IPR006222">
    <property type="entry name" value="GCVT_N"/>
</dbReference>
<keyword evidence="4" id="KW-1185">Reference proteome</keyword>
<dbReference type="SUPFAM" id="SSF101790">
    <property type="entry name" value="Aminomethyltransferase beta-barrel domain"/>
    <property type="match status" value="1"/>
</dbReference>
<dbReference type="RefSeq" id="WP_127694897.1">
    <property type="nucleotide sequence ID" value="NZ_SACQ01000006.1"/>
</dbReference>
<dbReference type="InterPro" id="IPR017703">
    <property type="entry name" value="YgfZ/GCV_T_CS"/>
</dbReference>
<sequence length="342" mass="37860">MSPWHTLLNNYQMTLAEDGSEVICKGEQSTHSTRIVPLVHHEVISVVGEDAEKFLQGQLTCDLQDVSQMGSRLGAHCAIKGSMIALYRLMKTDGGFLLRLHRSTAAGALQSLQKYIVFSKAEAKNVSQEMVGLGLIGPGATALVEKLTETAPSETDRLVRSGDVHIIRVPQERYELWMPVEKAPEVIAQLERIAPMGSTREWLLSEIEAGIPDLRPATQETFIPQMANLQVFKGVSFTKGCYTGQEIVTRLQHRGKLNKCMYHLVGECETLPQAGDYLDSTDKERVGQVLYAASADNGQVHMLAIMNKSAEESSLKLAEQNTPLSHAELPYTLDPELFEKKR</sequence>
<evidence type="ECO:0000313" key="3">
    <source>
        <dbReference type="EMBL" id="RVU30113.1"/>
    </source>
</evidence>
<dbReference type="AlphaFoldDB" id="A0A437Q6T4"/>
<evidence type="ECO:0000313" key="4">
    <source>
        <dbReference type="Proteomes" id="UP000282818"/>
    </source>
</evidence>
<dbReference type="Pfam" id="PF21130">
    <property type="entry name" value="YgfZ_barrel"/>
    <property type="match status" value="1"/>
</dbReference>
<reference evidence="3 4" key="1">
    <citation type="submission" date="2019-01" db="EMBL/GenBank/DDBJ databases">
        <authorList>
            <person name="Chen W.-M."/>
        </authorList>
    </citation>
    <scope>NUCLEOTIDE SEQUENCE [LARGE SCALE GENOMIC DNA]</scope>
    <source>
        <strain evidence="3 4">HPM-16</strain>
    </source>
</reference>
<feature type="domain" description="GCVT N-terminal" evidence="1">
    <location>
        <begin position="40"/>
        <end position="152"/>
    </location>
</feature>
<protein>
    <submittedName>
        <fullName evidence="3">Folate-binding protein</fullName>
    </submittedName>
</protein>
<dbReference type="GO" id="GO:0016226">
    <property type="term" value="P:iron-sulfur cluster assembly"/>
    <property type="evidence" value="ECO:0007669"/>
    <property type="project" value="TreeGrafter"/>
</dbReference>
<dbReference type="Pfam" id="PF01571">
    <property type="entry name" value="GCV_T"/>
    <property type="match status" value="1"/>
</dbReference>
<proteinExistence type="predicted"/>
<dbReference type="Gene3D" id="3.30.70.1400">
    <property type="entry name" value="Aminomethyltransferase beta-barrel domains"/>
    <property type="match status" value="1"/>
</dbReference>
<comment type="caution">
    <text evidence="3">The sequence shown here is derived from an EMBL/GenBank/DDBJ whole genome shotgun (WGS) entry which is preliminary data.</text>
</comment>
<dbReference type="InterPro" id="IPR029043">
    <property type="entry name" value="GcvT/YgfZ_C"/>
</dbReference>
<dbReference type="InterPro" id="IPR045179">
    <property type="entry name" value="YgfZ/GcvT"/>
</dbReference>
<organism evidence="3 4">
    <name type="scientific">Neptunomonas marina</name>
    <dbReference type="NCBI Taxonomy" id="1815562"/>
    <lineage>
        <taxon>Bacteria</taxon>
        <taxon>Pseudomonadati</taxon>
        <taxon>Pseudomonadota</taxon>
        <taxon>Gammaproteobacteria</taxon>
        <taxon>Oceanospirillales</taxon>
        <taxon>Oceanospirillaceae</taxon>
        <taxon>Neptunomonas</taxon>
    </lineage>
</organism>
<dbReference type="SUPFAM" id="SSF103025">
    <property type="entry name" value="Folate-binding domain"/>
    <property type="match status" value="1"/>
</dbReference>
<feature type="domain" description="tRNA-modifying protein YgfZ-like beta-barrel" evidence="2">
    <location>
        <begin position="259"/>
        <end position="316"/>
    </location>
</feature>
<gene>
    <name evidence="3" type="ORF">EOE65_13775</name>
</gene>
<dbReference type="NCBIfam" id="TIGR03317">
    <property type="entry name" value="ygfZ_signature"/>
    <property type="match status" value="1"/>
</dbReference>
<dbReference type="Gene3D" id="3.30.70.1630">
    <property type="match status" value="1"/>
</dbReference>
<dbReference type="Gene3D" id="2.40.30.160">
    <property type="match status" value="1"/>
</dbReference>
<dbReference type="Proteomes" id="UP000282818">
    <property type="component" value="Unassembled WGS sequence"/>
</dbReference>
<dbReference type="EMBL" id="SACQ01000006">
    <property type="protein sequence ID" value="RVU30113.1"/>
    <property type="molecule type" value="Genomic_DNA"/>
</dbReference>
<name>A0A437Q6T4_9GAMM</name>
<dbReference type="PANTHER" id="PTHR22602:SF0">
    <property type="entry name" value="TRANSFERASE CAF17, MITOCHONDRIAL-RELATED"/>
    <property type="match status" value="1"/>
</dbReference>
<evidence type="ECO:0000259" key="1">
    <source>
        <dbReference type="Pfam" id="PF01571"/>
    </source>
</evidence>